<reference evidence="14" key="2">
    <citation type="submission" date="2025-08" db="UniProtKB">
        <authorList>
            <consortium name="Ensembl"/>
        </authorList>
    </citation>
    <scope>IDENTIFICATION</scope>
</reference>
<dbReference type="PROSITE" id="PS50016">
    <property type="entry name" value="ZF_PHD_2"/>
    <property type="match status" value="1"/>
</dbReference>
<dbReference type="InterPro" id="IPR011011">
    <property type="entry name" value="Znf_FYVE_PHD"/>
</dbReference>
<evidence type="ECO:0000256" key="10">
    <source>
        <dbReference type="RuleBase" id="RU361213"/>
    </source>
</evidence>
<evidence type="ECO:0000313" key="15">
    <source>
        <dbReference type="Proteomes" id="UP000472272"/>
    </source>
</evidence>
<dbReference type="InterPro" id="IPR001965">
    <property type="entry name" value="Znf_PHD"/>
</dbReference>
<comment type="subunit">
    <text evidence="10">Component of an histone acetyltransferase complex. Interacts with H3K4me3 and to a lesser extent with H3K4me2.</text>
</comment>
<dbReference type="GO" id="GO:0008270">
    <property type="term" value="F:zinc ion binding"/>
    <property type="evidence" value="ECO:0007669"/>
    <property type="project" value="UniProtKB-KW"/>
</dbReference>
<evidence type="ECO:0000256" key="11">
    <source>
        <dbReference type="SAM" id="Coils"/>
    </source>
</evidence>
<feature type="compositionally biased region" description="Basic residues" evidence="12">
    <location>
        <begin position="397"/>
        <end position="409"/>
    </location>
</feature>
<dbReference type="GO" id="GO:0005634">
    <property type="term" value="C:nucleus"/>
    <property type="evidence" value="ECO:0007669"/>
    <property type="project" value="UniProtKB-SubCell"/>
</dbReference>
<dbReference type="SMART" id="SM00249">
    <property type="entry name" value="PHD"/>
    <property type="match status" value="1"/>
</dbReference>
<evidence type="ECO:0000256" key="6">
    <source>
        <dbReference type="ARBA" id="ARBA00023242"/>
    </source>
</evidence>
<dbReference type="CDD" id="cd16861">
    <property type="entry name" value="ING_ING2"/>
    <property type="match status" value="1"/>
</dbReference>
<feature type="binding site" evidence="8">
    <location>
        <position position="455"/>
    </location>
    <ligand>
        <name>Zn(2+)</name>
        <dbReference type="ChEBI" id="CHEBI:29105"/>
        <label>1</label>
    </ligand>
</feature>
<dbReference type="InterPro" id="IPR024610">
    <property type="entry name" value="ING_N_histone-binding"/>
</dbReference>
<comment type="subcellular location">
    <subcellularLocation>
        <location evidence="1 10">Nucleus</location>
    </subcellularLocation>
</comment>
<feature type="compositionally biased region" description="Basic residues" evidence="12">
    <location>
        <begin position="119"/>
        <end position="139"/>
    </location>
</feature>
<evidence type="ECO:0000256" key="12">
    <source>
        <dbReference type="SAM" id="MobiDB-lite"/>
    </source>
</evidence>
<dbReference type="CDD" id="cd15683">
    <property type="entry name" value="PHD_ING2"/>
    <property type="match status" value="1"/>
</dbReference>
<gene>
    <name evidence="14" type="primary">ING2</name>
</gene>
<protein>
    <recommendedName>
        <fullName evidence="10">Inhibitor of growth protein</fullName>
    </recommendedName>
</protein>
<keyword evidence="5 8" id="KW-0862">Zinc</keyword>
<evidence type="ECO:0000256" key="5">
    <source>
        <dbReference type="ARBA" id="ARBA00022833"/>
    </source>
</evidence>
<dbReference type="PANTHER" id="PTHR10333">
    <property type="entry name" value="INHIBITOR OF GROWTH PROTEIN"/>
    <property type="match status" value="1"/>
</dbReference>
<feature type="site" description="Histone H3K4me3 binding" evidence="7">
    <location>
        <position position="453"/>
    </location>
</feature>
<keyword evidence="6 10" id="KW-0539">Nucleus</keyword>
<dbReference type="InterPro" id="IPR019787">
    <property type="entry name" value="Znf_PHD-finger"/>
</dbReference>
<organism evidence="14 15">
    <name type="scientific">Podarcis muralis</name>
    <name type="common">Wall lizard</name>
    <name type="synonym">Lacerta muralis</name>
    <dbReference type="NCBI Taxonomy" id="64176"/>
    <lineage>
        <taxon>Eukaryota</taxon>
        <taxon>Metazoa</taxon>
        <taxon>Chordata</taxon>
        <taxon>Craniata</taxon>
        <taxon>Vertebrata</taxon>
        <taxon>Euteleostomi</taxon>
        <taxon>Lepidosauria</taxon>
        <taxon>Squamata</taxon>
        <taxon>Bifurcata</taxon>
        <taxon>Unidentata</taxon>
        <taxon>Episquamata</taxon>
        <taxon>Laterata</taxon>
        <taxon>Lacertibaenia</taxon>
        <taxon>Lacertidae</taxon>
        <taxon>Podarcis</taxon>
    </lineage>
</organism>
<dbReference type="GO" id="GO:0006325">
    <property type="term" value="P:chromatin organization"/>
    <property type="evidence" value="ECO:0007669"/>
    <property type="project" value="UniProtKB-KW"/>
</dbReference>
<keyword evidence="10" id="KW-0156">Chromatin regulator</keyword>
<feature type="compositionally biased region" description="Basic and acidic residues" evidence="12">
    <location>
        <begin position="476"/>
        <end position="490"/>
    </location>
</feature>
<evidence type="ECO:0000256" key="1">
    <source>
        <dbReference type="ARBA" id="ARBA00004123"/>
    </source>
</evidence>
<dbReference type="InterPro" id="IPR028651">
    <property type="entry name" value="ING_fam"/>
</dbReference>
<evidence type="ECO:0000259" key="13">
    <source>
        <dbReference type="PROSITE" id="PS50016"/>
    </source>
</evidence>
<feature type="binding site" evidence="8">
    <location>
        <position position="474"/>
    </location>
    <ligand>
        <name>Zn(2+)</name>
        <dbReference type="ChEBI" id="CHEBI:29105"/>
        <label>2</label>
    </ligand>
</feature>
<feature type="region of interest" description="Disordered" evidence="12">
    <location>
        <begin position="338"/>
        <end position="419"/>
    </location>
</feature>
<dbReference type="FunFam" id="3.30.40.10:FF:000021">
    <property type="entry name" value="Inhibitor of growth 2b"/>
    <property type="match status" value="1"/>
</dbReference>
<feature type="binding site" evidence="8">
    <location>
        <position position="458"/>
    </location>
    <ligand>
        <name>Zn(2+)</name>
        <dbReference type="ChEBI" id="CHEBI:29105"/>
        <label>1</label>
    </ligand>
</feature>
<evidence type="ECO:0000256" key="2">
    <source>
        <dbReference type="ARBA" id="ARBA00010210"/>
    </source>
</evidence>
<dbReference type="Proteomes" id="UP000472272">
    <property type="component" value="Chromosome 9"/>
</dbReference>
<keyword evidence="4 9" id="KW-0863">Zinc-finger</keyword>
<dbReference type="GO" id="GO:0045893">
    <property type="term" value="P:positive regulation of DNA-templated transcription"/>
    <property type="evidence" value="ECO:0007669"/>
    <property type="project" value="TreeGrafter"/>
</dbReference>
<feature type="region of interest" description="Disordered" evidence="12">
    <location>
        <begin position="118"/>
        <end position="184"/>
    </location>
</feature>
<dbReference type="Gene3D" id="3.30.40.10">
    <property type="entry name" value="Zinc/RING finger domain, C3HC4 (zinc finger)"/>
    <property type="match status" value="1"/>
</dbReference>
<comment type="similarity">
    <text evidence="2 10">Belongs to the ING family.</text>
</comment>
<dbReference type="SUPFAM" id="SSF57903">
    <property type="entry name" value="FYVE/PHD zinc finger"/>
    <property type="match status" value="1"/>
</dbReference>
<dbReference type="InterPro" id="IPR019786">
    <property type="entry name" value="Zinc_finger_PHD-type_CS"/>
</dbReference>
<dbReference type="Pfam" id="PF12998">
    <property type="entry name" value="ING"/>
    <property type="match status" value="1"/>
</dbReference>
<keyword evidence="11" id="KW-0175">Coiled coil</keyword>
<dbReference type="GeneTree" id="ENSGT00940000158194"/>
<evidence type="ECO:0000256" key="7">
    <source>
        <dbReference type="PIRSR" id="PIRSR628651-50"/>
    </source>
</evidence>
<keyword evidence="3 8" id="KW-0479">Metal-binding</keyword>
<comment type="function">
    <text evidence="10">Component of an histone acetyltransferase complex.</text>
</comment>
<sequence>KGEAGGERSVSPASFPSLSAADWLEEKSRRVLINSVCERERERLIVPLRPGTGRKGGRGNRNCIERCLFKGETPPFVFRVGLLTFHPSGPIASGVRGRRENANRPLLIRTRPRACVLRGTKKKARRRRRGGAEGKKRRGVPSEGGGFLSPRLPAPINRSGGGASFPSPLPIARGPRVRRGGSGVAVTSRNDVGVAGATAWGAGSGAAAAAGSAATAAGGAGGGGVSGFPCSGGGVSERILARYVQDYLECVESLPLDMQRLASLLREMDTRCREALKEIDEVYEKYKSEDDPAQKKRLQQHLQRALINSQELGDEKIQIVTQMLELVENRARQIESQSQCFQDLSDTEKPTEKSKVDPCLPERSSRRPRRQRTSESRDICHIANGIDEYDDQPPKEKRSKSAKKKKRSKAKQEREASPVDFAVDPNEPTYCLCDQVSYGEMIGCDNELCPIEWFHFSCVGLTYKPKGKWYCPKCRGDNEKTMDKCTDKSKKDRRSR</sequence>
<evidence type="ECO:0000256" key="8">
    <source>
        <dbReference type="PIRSR" id="PIRSR628651-51"/>
    </source>
</evidence>
<proteinExistence type="inferred from homology"/>
<dbReference type="InterPro" id="IPR042019">
    <property type="entry name" value="ING2_PHD"/>
</dbReference>
<reference evidence="14" key="3">
    <citation type="submission" date="2025-09" db="UniProtKB">
        <authorList>
            <consortium name="Ensembl"/>
        </authorList>
    </citation>
    <scope>IDENTIFICATION</scope>
</reference>
<feature type="compositionally biased region" description="Basic and acidic residues" evidence="12">
    <location>
        <begin position="346"/>
        <end position="356"/>
    </location>
</feature>
<feature type="binding site" evidence="8">
    <location>
        <position position="471"/>
    </location>
    <ligand>
        <name>Zn(2+)</name>
        <dbReference type="ChEBI" id="CHEBI:29105"/>
        <label>2</label>
    </ligand>
</feature>
<accession>A0A670IRV2</accession>
<dbReference type="Gene3D" id="6.10.140.1740">
    <property type="match status" value="1"/>
</dbReference>
<dbReference type="PANTHER" id="PTHR10333:SF37">
    <property type="entry name" value="INHIBITOR OF GROWTH PROTEIN 2"/>
    <property type="match status" value="1"/>
</dbReference>
<dbReference type="Ensembl" id="ENSPMRT00000015844.1">
    <property type="protein sequence ID" value="ENSPMRP00000014833.1"/>
    <property type="gene ID" value="ENSPMRG00000009899.1"/>
</dbReference>
<name>A0A670IRV2_PODMU</name>
<feature type="binding site" evidence="8">
    <location>
        <position position="449"/>
    </location>
    <ligand>
        <name>Zn(2+)</name>
        <dbReference type="ChEBI" id="CHEBI:29105"/>
        <label>2</label>
    </ligand>
</feature>
<dbReference type="AlphaFoldDB" id="A0A670IRV2"/>
<reference evidence="14 15" key="1">
    <citation type="journal article" date="2019" name="Proc. Natl. Acad. Sci. U.S.A.">
        <title>Regulatory changes in pterin and carotenoid genes underlie balanced color polymorphisms in the wall lizard.</title>
        <authorList>
            <person name="Andrade P."/>
            <person name="Pinho C."/>
            <person name="Perez I de Lanuza G."/>
            <person name="Afonso S."/>
            <person name="Brejcha J."/>
            <person name="Rubin C.J."/>
            <person name="Wallerman O."/>
            <person name="Pereira P."/>
            <person name="Sabatino S.J."/>
            <person name="Bellati A."/>
            <person name="Pellitteri-Rosa D."/>
            <person name="Bosakova Z."/>
            <person name="Bunikis I."/>
            <person name="Carretero M.A."/>
            <person name="Feiner N."/>
            <person name="Marsik P."/>
            <person name="Pauperio F."/>
            <person name="Salvi D."/>
            <person name="Soler L."/>
            <person name="While G.M."/>
            <person name="Uller T."/>
            <person name="Font E."/>
            <person name="Andersson L."/>
            <person name="Carneiro M."/>
        </authorList>
    </citation>
    <scope>NUCLEOTIDE SEQUENCE</scope>
</reference>
<feature type="region of interest" description="Disordered" evidence="12">
    <location>
        <begin position="476"/>
        <end position="496"/>
    </location>
</feature>
<feature type="site" description="Histone H3K4me3 binding" evidence="7">
    <location>
        <position position="445"/>
    </location>
</feature>
<dbReference type="InterPro" id="IPR013083">
    <property type="entry name" value="Znf_RING/FYVE/PHD"/>
</dbReference>
<dbReference type="PROSITE" id="PS01359">
    <property type="entry name" value="ZF_PHD_1"/>
    <property type="match status" value="1"/>
</dbReference>
<evidence type="ECO:0000256" key="9">
    <source>
        <dbReference type="PROSITE-ProRule" id="PRU00146"/>
    </source>
</evidence>
<feature type="binding site" evidence="8">
    <location>
        <position position="444"/>
    </location>
    <ligand>
        <name>Zn(2+)</name>
        <dbReference type="ChEBI" id="CHEBI:29105"/>
        <label>2</label>
    </ligand>
</feature>
<feature type="coiled-coil region" evidence="11">
    <location>
        <begin position="258"/>
        <end position="337"/>
    </location>
</feature>
<feature type="domain" description="PHD-type" evidence="13">
    <location>
        <begin position="428"/>
        <end position="477"/>
    </location>
</feature>
<evidence type="ECO:0000313" key="14">
    <source>
        <dbReference type="Ensembl" id="ENSPMRP00000014833.1"/>
    </source>
</evidence>
<evidence type="ECO:0000256" key="4">
    <source>
        <dbReference type="ARBA" id="ARBA00022771"/>
    </source>
</evidence>
<feature type="site" description="Histone H3K4me3 binding" evidence="7">
    <location>
        <position position="441"/>
    </location>
</feature>
<feature type="binding site" evidence="8">
    <location>
        <position position="433"/>
    </location>
    <ligand>
        <name>Zn(2+)</name>
        <dbReference type="ChEBI" id="CHEBI:29105"/>
        <label>1</label>
    </ligand>
</feature>
<evidence type="ECO:0000256" key="3">
    <source>
        <dbReference type="ARBA" id="ARBA00022723"/>
    </source>
</evidence>
<dbReference type="SMART" id="SM01408">
    <property type="entry name" value="ING"/>
    <property type="match status" value="1"/>
</dbReference>
<feature type="binding site" evidence="8">
    <location>
        <position position="431"/>
    </location>
    <ligand>
        <name>Zn(2+)</name>
        <dbReference type="ChEBI" id="CHEBI:29105"/>
        <label>1</label>
    </ligand>
</feature>
<feature type="site" description="Histone H3K4me3 binding" evidence="7">
    <location>
        <position position="430"/>
    </location>
</feature>
<comment type="domain">
    <text evidence="10">The PHD-type zinc finger mediates the binding to H3K4me3.</text>
</comment>
<keyword evidence="15" id="KW-1185">Reference proteome</keyword>